<reference evidence="1" key="1">
    <citation type="journal article" date="2015" name="Nature">
        <title>Complex archaea that bridge the gap between prokaryotes and eukaryotes.</title>
        <authorList>
            <person name="Spang A."/>
            <person name="Saw J.H."/>
            <person name="Jorgensen S.L."/>
            <person name="Zaremba-Niedzwiedzka K."/>
            <person name="Martijn J."/>
            <person name="Lind A.E."/>
            <person name="van Eijk R."/>
            <person name="Schleper C."/>
            <person name="Guy L."/>
            <person name="Ettema T.J."/>
        </authorList>
    </citation>
    <scope>NUCLEOTIDE SEQUENCE</scope>
</reference>
<comment type="caution">
    <text evidence="1">The sequence shown here is derived from an EMBL/GenBank/DDBJ whole genome shotgun (WGS) entry which is preliminary data.</text>
</comment>
<protein>
    <submittedName>
        <fullName evidence="1">Uncharacterized protein</fullName>
    </submittedName>
</protein>
<dbReference type="CDD" id="cd04508">
    <property type="entry name" value="Tudor_SF"/>
    <property type="match status" value="1"/>
</dbReference>
<accession>A0A0F9D746</accession>
<proteinExistence type="predicted"/>
<dbReference type="AlphaFoldDB" id="A0A0F9D746"/>
<sequence>MKAGHRVIYEIDGRHGIVDEFLHDGDAYITFDDGACETVKWNHLRPSSTAT</sequence>
<organism evidence="1">
    <name type="scientific">marine sediment metagenome</name>
    <dbReference type="NCBI Taxonomy" id="412755"/>
    <lineage>
        <taxon>unclassified sequences</taxon>
        <taxon>metagenomes</taxon>
        <taxon>ecological metagenomes</taxon>
    </lineage>
</organism>
<evidence type="ECO:0000313" key="1">
    <source>
        <dbReference type="EMBL" id="KKL13621.1"/>
    </source>
</evidence>
<name>A0A0F9D746_9ZZZZ</name>
<dbReference type="EMBL" id="LAZR01040785">
    <property type="protein sequence ID" value="KKL13621.1"/>
    <property type="molecule type" value="Genomic_DNA"/>
</dbReference>
<gene>
    <name evidence="1" type="ORF">LCGC14_2523970</name>
</gene>